<sequence>MSGTEIPKLQVDEKKAEESKIGSDDESSDCDVDVRNEFKSCIDETISTVCRVVSMKRKGNEGQKNETTGKQ</sequence>
<dbReference type="Proteomes" id="UP000494206">
    <property type="component" value="Unassembled WGS sequence"/>
</dbReference>
<accession>A0A8S1EFN8</accession>
<proteinExistence type="predicted"/>
<reference evidence="2 3" key="1">
    <citation type="submission" date="2020-04" db="EMBL/GenBank/DDBJ databases">
        <authorList>
            <person name="Laetsch R D."/>
            <person name="Stevens L."/>
            <person name="Kumar S."/>
            <person name="Blaxter L. M."/>
        </authorList>
    </citation>
    <scope>NUCLEOTIDE SEQUENCE [LARGE SCALE GENOMIC DNA]</scope>
</reference>
<feature type="compositionally biased region" description="Basic and acidic residues" evidence="1">
    <location>
        <begin position="10"/>
        <end position="23"/>
    </location>
</feature>
<dbReference type="AlphaFoldDB" id="A0A8S1EFN8"/>
<feature type="region of interest" description="Disordered" evidence="1">
    <location>
        <begin position="1"/>
        <end position="30"/>
    </location>
</feature>
<gene>
    <name evidence="2" type="ORF">CBOVIS_LOCUS3023</name>
</gene>
<evidence type="ECO:0000313" key="3">
    <source>
        <dbReference type="Proteomes" id="UP000494206"/>
    </source>
</evidence>
<comment type="caution">
    <text evidence="2">The sequence shown here is derived from an EMBL/GenBank/DDBJ whole genome shotgun (WGS) entry which is preliminary data.</text>
</comment>
<keyword evidence="3" id="KW-1185">Reference proteome</keyword>
<evidence type="ECO:0000256" key="1">
    <source>
        <dbReference type="SAM" id="MobiDB-lite"/>
    </source>
</evidence>
<dbReference type="EMBL" id="CADEPM010000002">
    <property type="protein sequence ID" value="CAB3399995.1"/>
    <property type="molecule type" value="Genomic_DNA"/>
</dbReference>
<dbReference type="OrthoDB" id="5875316at2759"/>
<protein>
    <submittedName>
        <fullName evidence="2">Uncharacterized protein</fullName>
    </submittedName>
</protein>
<evidence type="ECO:0000313" key="2">
    <source>
        <dbReference type="EMBL" id="CAB3399995.1"/>
    </source>
</evidence>
<name>A0A8S1EFN8_9PELO</name>
<organism evidence="2 3">
    <name type="scientific">Caenorhabditis bovis</name>
    <dbReference type="NCBI Taxonomy" id="2654633"/>
    <lineage>
        <taxon>Eukaryota</taxon>
        <taxon>Metazoa</taxon>
        <taxon>Ecdysozoa</taxon>
        <taxon>Nematoda</taxon>
        <taxon>Chromadorea</taxon>
        <taxon>Rhabditida</taxon>
        <taxon>Rhabditina</taxon>
        <taxon>Rhabditomorpha</taxon>
        <taxon>Rhabditoidea</taxon>
        <taxon>Rhabditidae</taxon>
        <taxon>Peloderinae</taxon>
        <taxon>Caenorhabditis</taxon>
    </lineage>
</organism>